<proteinExistence type="predicted"/>
<dbReference type="WBParaSite" id="Hba_09604">
    <property type="protein sequence ID" value="Hba_09604"/>
    <property type="gene ID" value="Hba_09604"/>
</dbReference>
<dbReference type="Proteomes" id="UP000095283">
    <property type="component" value="Unplaced"/>
</dbReference>
<reference evidence="3" key="1">
    <citation type="submission" date="2016-11" db="UniProtKB">
        <authorList>
            <consortium name="WormBaseParasite"/>
        </authorList>
    </citation>
    <scope>IDENTIFICATION</scope>
</reference>
<organism evidence="2 3">
    <name type="scientific">Heterorhabditis bacteriophora</name>
    <name type="common">Entomopathogenic nematode worm</name>
    <dbReference type="NCBI Taxonomy" id="37862"/>
    <lineage>
        <taxon>Eukaryota</taxon>
        <taxon>Metazoa</taxon>
        <taxon>Ecdysozoa</taxon>
        <taxon>Nematoda</taxon>
        <taxon>Chromadorea</taxon>
        <taxon>Rhabditida</taxon>
        <taxon>Rhabditina</taxon>
        <taxon>Rhabditomorpha</taxon>
        <taxon>Strongyloidea</taxon>
        <taxon>Heterorhabditidae</taxon>
        <taxon>Heterorhabditis</taxon>
    </lineage>
</organism>
<evidence type="ECO:0000313" key="2">
    <source>
        <dbReference type="Proteomes" id="UP000095283"/>
    </source>
</evidence>
<feature type="transmembrane region" description="Helical" evidence="1">
    <location>
        <begin position="26"/>
        <end position="49"/>
    </location>
</feature>
<protein>
    <submittedName>
        <fullName evidence="3">Uncharacterized protein</fullName>
    </submittedName>
</protein>
<keyword evidence="1" id="KW-0472">Membrane</keyword>
<keyword evidence="2" id="KW-1185">Reference proteome</keyword>
<dbReference type="AlphaFoldDB" id="A0A1I7WWX9"/>
<evidence type="ECO:0000313" key="3">
    <source>
        <dbReference type="WBParaSite" id="Hba_09604"/>
    </source>
</evidence>
<sequence>MVMNYSRNHSIRDSLEFTLTKIYGNMLFYFITLYNLYIYIYILLLLLILRHMYLSRLNYGIYVCVYMHSHITSSKLAYLEVFDNYINCHILYSLTINKI</sequence>
<keyword evidence="1" id="KW-1133">Transmembrane helix</keyword>
<accession>A0A1I7WWX9</accession>
<keyword evidence="1" id="KW-0812">Transmembrane</keyword>
<evidence type="ECO:0000256" key="1">
    <source>
        <dbReference type="SAM" id="Phobius"/>
    </source>
</evidence>
<name>A0A1I7WWX9_HETBA</name>